<comment type="function">
    <text evidence="1">Sliding clamp that encircles the genomic DNA and links the DNA polymerase to the template to control the processivity of DNA synthesis. Responsible for tethering the catalytic subunit of DNA polymerase to DNA during high-speed replication. Interaction with the sliding-clamp-loader opens the sliding clamp so that it can be loaded around the DNA template. During transcription, encircles the DNA and tethers host RNA polymerase (RNAP) to it.</text>
</comment>
<evidence type="ECO:0000313" key="3">
    <source>
        <dbReference type="EMBL" id="AIX18455.1"/>
    </source>
</evidence>
<evidence type="ECO:0000313" key="12">
    <source>
        <dbReference type="Proteomes" id="UP000185320"/>
    </source>
</evidence>
<evidence type="ECO:0000313" key="6">
    <source>
        <dbReference type="EMBL" id="AIX30927.1"/>
    </source>
</evidence>
<dbReference type="EMBL" id="KJ019059">
    <property type="protein sequence ID" value="AIX21771.1"/>
    <property type="molecule type" value="Genomic_DNA"/>
</dbReference>
<dbReference type="InterPro" id="IPR046389">
    <property type="entry name" value="Sliding_clamp_T4"/>
</dbReference>
<dbReference type="Proteomes" id="UP000185308">
    <property type="component" value="Segment"/>
</dbReference>
<dbReference type="GO" id="GO:0039693">
    <property type="term" value="P:viral DNA genome replication"/>
    <property type="evidence" value="ECO:0007669"/>
    <property type="project" value="UniProtKB-UniRule"/>
</dbReference>
<keyword evidence="1" id="KW-0235">DNA replication</keyword>
<dbReference type="Pfam" id="PF09116">
    <property type="entry name" value="gp45-slide_C"/>
    <property type="match status" value="1"/>
</dbReference>
<gene>
    <name evidence="7" type="ORF">Syn7803C12_155</name>
    <name evidence="8" type="ORF">Syn7803C22_157</name>
    <name evidence="3" type="ORF">Syn7803C6_156</name>
    <name evidence="4" type="ORF">Syn7803C90_160</name>
    <name evidence="5" type="ORF">Syn7803US34_154</name>
    <name evidence="6" type="ORF">Syn7803US39_156</name>
</gene>
<dbReference type="EMBL" id="KJ019095">
    <property type="protein sequence ID" value="AIX30049.1"/>
    <property type="molecule type" value="Genomic_DNA"/>
</dbReference>
<dbReference type="Proteomes" id="UP000185305">
    <property type="component" value="Segment"/>
</dbReference>
<dbReference type="RefSeq" id="YP_009134371.1">
    <property type="nucleotide sequence ID" value="NC_026927.1"/>
</dbReference>
<organism evidence="3 11">
    <name type="scientific">Synechococcus phage ACG-2014f</name>
    <dbReference type="NCBI Taxonomy" id="1493511"/>
    <lineage>
        <taxon>Viruses</taxon>
        <taxon>Duplodnaviria</taxon>
        <taxon>Heunggongvirae</taxon>
        <taxon>Uroviricota</taxon>
        <taxon>Caudoviricetes</taxon>
        <taxon>Pantevenvirales</taxon>
        <taxon>Kyanoviridae</taxon>
        <taxon>Atlauavirus</taxon>
        <taxon>Atlauavirus tusconc8</taxon>
    </lineage>
</organism>
<dbReference type="Proteomes" id="UP000185312">
    <property type="component" value="Segment"/>
</dbReference>
<evidence type="ECO:0000259" key="2">
    <source>
        <dbReference type="Pfam" id="PF09116"/>
    </source>
</evidence>
<dbReference type="EMBL" id="KJ019150">
    <property type="protein sequence ID" value="AIX43507.1"/>
    <property type="molecule type" value="Genomic_DNA"/>
</dbReference>
<dbReference type="InterPro" id="IPR046938">
    <property type="entry name" value="DNA_clamp_sf"/>
</dbReference>
<evidence type="ECO:0000313" key="9">
    <source>
        <dbReference type="Proteomes" id="UP000185300"/>
    </source>
</evidence>
<protein>
    <recommendedName>
        <fullName evidence="1">Sliding clamp</fullName>
    </recommendedName>
    <alternativeName>
        <fullName evidence="1">DNA polymerase accessory protein Gp45</fullName>
    </alternativeName>
    <alternativeName>
        <fullName evidence="1">DNA polymerase clamp</fullName>
    </alternativeName>
</protein>
<dbReference type="Proteomes" id="UP000185320">
    <property type="component" value="Segment"/>
</dbReference>
<evidence type="ECO:0000313" key="7">
    <source>
        <dbReference type="EMBL" id="AIX41517.1"/>
    </source>
</evidence>
<dbReference type="Proteomes" id="UP000185317">
    <property type="component" value="Segment"/>
</dbReference>
<dbReference type="HAMAP" id="MF_04161">
    <property type="entry name" value="Sliding_clamp_T4"/>
    <property type="match status" value="1"/>
</dbReference>
<dbReference type="EMBL" id="KJ019098">
    <property type="protein sequence ID" value="AIX30927.1"/>
    <property type="molecule type" value="Genomic_DNA"/>
</dbReference>
<accession>A0A0E3F018</accession>
<dbReference type="SUPFAM" id="SSF55979">
    <property type="entry name" value="DNA clamp"/>
    <property type="match status" value="2"/>
</dbReference>
<dbReference type="Gene3D" id="3.70.10.10">
    <property type="match status" value="1"/>
</dbReference>
<keyword evidence="12" id="KW-1185">Reference proteome</keyword>
<dbReference type="GO" id="GO:0030337">
    <property type="term" value="F:DNA polymerase processivity factor activity"/>
    <property type="evidence" value="ECO:0007669"/>
    <property type="project" value="UniProtKB-UniRule"/>
</dbReference>
<dbReference type="InterPro" id="IPR015200">
    <property type="entry name" value="Sliding_clamp_C"/>
</dbReference>
<evidence type="ECO:0000313" key="8">
    <source>
        <dbReference type="EMBL" id="AIX43507.1"/>
    </source>
</evidence>
<evidence type="ECO:0000256" key="1">
    <source>
        <dbReference type="HAMAP-Rule" id="MF_04161"/>
    </source>
</evidence>
<dbReference type="GO" id="GO:0006260">
    <property type="term" value="P:DNA replication"/>
    <property type="evidence" value="ECO:0007669"/>
    <property type="project" value="UniProtKB-KW"/>
</dbReference>
<feature type="domain" description="Sliding clamp C-terminal" evidence="2">
    <location>
        <begin position="117"/>
        <end position="216"/>
    </location>
</feature>
<evidence type="ECO:0000313" key="4">
    <source>
        <dbReference type="EMBL" id="AIX21771.1"/>
    </source>
</evidence>
<dbReference type="GO" id="GO:0019083">
    <property type="term" value="P:viral transcription"/>
    <property type="evidence" value="ECO:0007669"/>
    <property type="project" value="UniProtKB-UniRule"/>
</dbReference>
<dbReference type="Proteomes" id="UP000185300">
    <property type="component" value="Segment"/>
</dbReference>
<dbReference type="EMBL" id="KJ019045">
    <property type="protein sequence ID" value="AIX18455.1"/>
    <property type="molecule type" value="Genomic_DNA"/>
</dbReference>
<proteinExistence type="inferred from homology"/>
<dbReference type="OrthoDB" id="7567at10239"/>
<dbReference type="GeneID" id="24172010"/>
<comment type="similarity">
    <text evidence="1">Belongs to the Tevenvirinae sliding clamp family.</text>
</comment>
<dbReference type="EMBL" id="KJ019143">
    <property type="protein sequence ID" value="AIX41517.1"/>
    <property type="molecule type" value="Genomic_DNA"/>
</dbReference>
<sequence length="222" mass="24856">MKLSDETIAVLKNFSSINQSIIVGEGNTLRTISVMKNILAEAKVSENFEKSFAIYDLNEFLNGLSLHDNYALDFTNDTFVVIREGRRRVNYHFADPEVIVAPPDKQLQLPSEDVCFQLDHSQLLQLVKAASIYKLPDLSVVGENGTISLVVRDKKNDSSNVYSVDVGETTDDFTFNFKVENTNKILAGNYDVVISQKLLAKFTGQKNNVEYFIALEPDSTFG</sequence>
<name>A0A0E3F018_9CAUD</name>
<dbReference type="KEGG" id="vg:24172010"/>
<keyword evidence="1" id="KW-1194">Viral DNA replication</keyword>
<reference evidence="9 10" key="1">
    <citation type="submission" date="2013-12" db="EMBL/GenBank/DDBJ databases">
        <title>Ecological redundancy of diverse viral populations within a natural community.</title>
        <authorList>
            <person name="Gregory A.C."/>
            <person name="LaButti K."/>
            <person name="Copeland A."/>
            <person name="Woyke T."/>
            <person name="Sullivan M.B."/>
        </authorList>
    </citation>
    <scope>NUCLEOTIDE SEQUENCE [LARGE SCALE GENOMIC DNA]</scope>
    <source>
        <strain evidence="7">Syn7803C12</strain>
        <strain evidence="8">Syn7803C22</strain>
        <strain evidence="3">Syn7803C6</strain>
        <strain evidence="4">Syn7803C90</strain>
        <strain evidence="5">Syn7803US34</strain>
        <strain evidence="6">Syn7803US39</strain>
    </source>
</reference>
<evidence type="ECO:0000313" key="5">
    <source>
        <dbReference type="EMBL" id="AIX30049.1"/>
    </source>
</evidence>
<evidence type="ECO:0000313" key="11">
    <source>
        <dbReference type="Proteomes" id="UP000185317"/>
    </source>
</evidence>
<evidence type="ECO:0000313" key="10">
    <source>
        <dbReference type="Proteomes" id="UP000185305"/>
    </source>
</evidence>
<comment type="subunit">
    <text evidence="1">Homotrimer. Interacts with the viral DNA polymerase; this interaction constitutes the polymerase holoenzyme. Interacts with the sliding-clamp-loader; this interaction allows the sliding-clamp-loader to open the sliding clamp. Interacts with the viral DNA ligase. Part of the replicase complex that includes the DNA polymerase, the polymerase clamp, the clamp loader complex, the single-stranded DNA binding protein, the primase, the helicase and the helicase assembly factor. Interacts with the viral RNA polymerase (RNAP). Part of the transcription activation complex containing host RNAP, the viral RNA polymerase sigma-like factor, the late transcription coactivator, and the sliding clamp.</text>
</comment>
<keyword evidence="1" id="KW-1195">Viral transcription</keyword>